<reference evidence="2 3" key="1">
    <citation type="submission" date="2021-09" db="EMBL/GenBank/DDBJ databases">
        <title>Genomic insights and catalytic innovation underlie evolution of tropane alkaloids biosynthesis.</title>
        <authorList>
            <person name="Wang Y.-J."/>
            <person name="Tian T."/>
            <person name="Huang J.-P."/>
            <person name="Huang S.-X."/>
        </authorList>
    </citation>
    <scope>NUCLEOTIDE SEQUENCE [LARGE SCALE GENOMIC DNA]</scope>
    <source>
        <strain evidence="2">KIB-2018</strain>
        <tissue evidence="2">Leaf</tissue>
    </source>
</reference>
<name>A0AAV8SNK1_9ROSI</name>
<feature type="compositionally biased region" description="Polar residues" evidence="1">
    <location>
        <begin position="65"/>
        <end position="77"/>
    </location>
</feature>
<feature type="compositionally biased region" description="Basic and acidic residues" evidence="1">
    <location>
        <begin position="30"/>
        <end position="42"/>
    </location>
</feature>
<feature type="region of interest" description="Disordered" evidence="1">
    <location>
        <begin position="30"/>
        <end position="77"/>
    </location>
</feature>
<dbReference type="Proteomes" id="UP001159364">
    <property type="component" value="Linkage Group LG10"/>
</dbReference>
<evidence type="ECO:0000313" key="2">
    <source>
        <dbReference type="EMBL" id="KAJ8753465.1"/>
    </source>
</evidence>
<keyword evidence="3" id="KW-1185">Reference proteome</keyword>
<proteinExistence type="predicted"/>
<evidence type="ECO:0000256" key="1">
    <source>
        <dbReference type="SAM" id="MobiDB-lite"/>
    </source>
</evidence>
<protein>
    <submittedName>
        <fullName evidence="2">Uncharacterized protein</fullName>
    </submittedName>
</protein>
<dbReference type="PANTHER" id="PTHR46063:SF1">
    <property type="entry name" value="KELCH DOMAIN-CONTAINING PROTEIN 4"/>
    <property type="match status" value="1"/>
</dbReference>
<evidence type="ECO:0000313" key="3">
    <source>
        <dbReference type="Proteomes" id="UP001159364"/>
    </source>
</evidence>
<dbReference type="EMBL" id="JAIWQS010000010">
    <property type="protein sequence ID" value="KAJ8753465.1"/>
    <property type="molecule type" value="Genomic_DNA"/>
</dbReference>
<organism evidence="2 3">
    <name type="scientific">Erythroxylum novogranatense</name>
    <dbReference type="NCBI Taxonomy" id="1862640"/>
    <lineage>
        <taxon>Eukaryota</taxon>
        <taxon>Viridiplantae</taxon>
        <taxon>Streptophyta</taxon>
        <taxon>Embryophyta</taxon>
        <taxon>Tracheophyta</taxon>
        <taxon>Spermatophyta</taxon>
        <taxon>Magnoliopsida</taxon>
        <taxon>eudicotyledons</taxon>
        <taxon>Gunneridae</taxon>
        <taxon>Pentapetalae</taxon>
        <taxon>rosids</taxon>
        <taxon>fabids</taxon>
        <taxon>Malpighiales</taxon>
        <taxon>Erythroxylaceae</taxon>
        <taxon>Erythroxylum</taxon>
    </lineage>
</organism>
<accession>A0AAV8SNK1</accession>
<sequence>MEVEGDSMMSVFLNELYGFQLDNHRWHPLELRKGKSTKEKVKQSSKQRPNSLEYENVNATEIEESATNGKDGSLECQ</sequence>
<comment type="caution">
    <text evidence="2">The sequence shown here is derived from an EMBL/GenBank/DDBJ whole genome shotgun (WGS) entry which is preliminary data.</text>
</comment>
<dbReference type="AlphaFoldDB" id="A0AAV8SNK1"/>
<dbReference type="PANTHER" id="PTHR46063">
    <property type="entry name" value="KELCH DOMAIN-CONTAINING PROTEIN"/>
    <property type="match status" value="1"/>
</dbReference>
<gene>
    <name evidence="2" type="ORF">K2173_019864</name>
</gene>
<dbReference type="InterPro" id="IPR052588">
    <property type="entry name" value="Kelch_domain_protein"/>
</dbReference>